<dbReference type="InterPro" id="IPR027417">
    <property type="entry name" value="P-loop_NTPase"/>
</dbReference>
<dbReference type="InterPro" id="IPR025669">
    <property type="entry name" value="AAA_dom"/>
</dbReference>
<dbReference type="PANTHER" id="PTHR13696">
    <property type="entry name" value="P-LOOP CONTAINING NUCLEOSIDE TRIPHOSPHATE HYDROLASE"/>
    <property type="match status" value="1"/>
</dbReference>
<reference evidence="2 3" key="1">
    <citation type="submission" date="2018-01" db="EMBL/GenBank/DDBJ databases">
        <title>Whole genome sequencing of Histamine producing bacteria.</title>
        <authorList>
            <person name="Butler K."/>
        </authorList>
    </citation>
    <scope>NUCLEOTIDE SEQUENCE [LARGE SCALE GENOMIC DNA]</scope>
    <source>
        <strain evidence="2 3">JCM 12947</strain>
    </source>
</reference>
<organism evidence="2 3">
    <name type="scientific">Photobacterium frigidiphilum</name>
    <dbReference type="NCBI Taxonomy" id="264736"/>
    <lineage>
        <taxon>Bacteria</taxon>
        <taxon>Pseudomonadati</taxon>
        <taxon>Pseudomonadota</taxon>
        <taxon>Gammaproteobacteria</taxon>
        <taxon>Vibrionales</taxon>
        <taxon>Vibrionaceae</taxon>
        <taxon>Photobacterium</taxon>
    </lineage>
</organism>
<name>A0A2T3JA74_9GAMM</name>
<dbReference type="SUPFAM" id="SSF52540">
    <property type="entry name" value="P-loop containing nucleoside triphosphate hydrolases"/>
    <property type="match status" value="1"/>
</dbReference>
<dbReference type="Gene3D" id="3.40.50.300">
    <property type="entry name" value="P-loop containing nucleotide triphosphate hydrolases"/>
    <property type="match status" value="1"/>
</dbReference>
<dbReference type="EMBL" id="PYMJ01000027">
    <property type="protein sequence ID" value="PSU45738.1"/>
    <property type="molecule type" value="Genomic_DNA"/>
</dbReference>
<dbReference type="Pfam" id="PF13614">
    <property type="entry name" value="AAA_31"/>
    <property type="match status" value="1"/>
</dbReference>
<evidence type="ECO:0000313" key="2">
    <source>
        <dbReference type="EMBL" id="PSU45738.1"/>
    </source>
</evidence>
<dbReference type="CDD" id="cd02042">
    <property type="entry name" value="ParAB_family"/>
    <property type="match status" value="1"/>
</dbReference>
<proteinExistence type="predicted"/>
<accession>A0A2T3JA74</accession>
<dbReference type="Proteomes" id="UP000240987">
    <property type="component" value="Unassembled WGS sequence"/>
</dbReference>
<dbReference type="AlphaFoldDB" id="A0A2T3JA74"/>
<keyword evidence="3" id="KW-1185">Reference proteome</keyword>
<evidence type="ECO:0000259" key="1">
    <source>
        <dbReference type="Pfam" id="PF13614"/>
    </source>
</evidence>
<dbReference type="OrthoDB" id="9815116at2"/>
<dbReference type="InterPro" id="IPR050678">
    <property type="entry name" value="DNA_Partitioning_ATPase"/>
</dbReference>
<comment type="caution">
    <text evidence="2">The sequence shown here is derived from an EMBL/GenBank/DDBJ whole genome shotgun (WGS) entry which is preliminary data.</text>
</comment>
<sequence>MFLVLELHQKNIANHYAMVETICNINTKHSVIFIATGCHMNSEETLAVFERLAEDSQKSLKVDRNKITVGDAPNGKYFRTYNQREACDATELNHRQMIKTIDDLSIDSTDGRKFCIDINDVEKIREHLFVDERLVRTTFNKAIIVAISNLKGGTGKTTVTTTFSTGLCTETQKRYRVLVIDLDPQGTASMYLKPNISDDDFTVGDLLIGNYALDEGETFEELAKATCYPTNTPDLHVMPIRPSDRNYEVVSKKKQNNEEEKGREFIVYEDLKKIIDAVSDDFDVIMLDTPPNFGALTISAHYVANSLIVPVLPSQNDRDSTSKYFDFLTEAYKVIQLLGHKGYDSVNVLPTAVDIHSNAQTSIASKVRIASSNNCFSVDFLESEAIKNCAEKQNTIFDQSASEYDATRSSLKSIQNSTRTLIFALEAQIQQIWREELK</sequence>
<dbReference type="PANTHER" id="PTHR13696:SF52">
    <property type="entry name" value="PARA FAMILY PROTEIN CT_582"/>
    <property type="match status" value="1"/>
</dbReference>
<gene>
    <name evidence="2" type="ORF">C9J12_21075</name>
</gene>
<protein>
    <submittedName>
        <fullName evidence="2">ParA family protein</fullName>
    </submittedName>
</protein>
<feature type="domain" description="AAA" evidence="1">
    <location>
        <begin position="144"/>
        <end position="315"/>
    </location>
</feature>
<evidence type="ECO:0000313" key="3">
    <source>
        <dbReference type="Proteomes" id="UP000240987"/>
    </source>
</evidence>